<feature type="signal peptide" evidence="1">
    <location>
        <begin position="1"/>
        <end position="32"/>
    </location>
</feature>
<keyword evidence="1" id="KW-0732">Signal</keyword>
<evidence type="ECO:0000313" key="3">
    <source>
        <dbReference type="WBParaSite" id="jg19950"/>
    </source>
</evidence>
<evidence type="ECO:0000313" key="2">
    <source>
        <dbReference type="Proteomes" id="UP000887574"/>
    </source>
</evidence>
<protein>
    <submittedName>
        <fullName evidence="3">Secreted protein</fullName>
    </submittedName>
</protein>
<evidence type="ECO:0000256" key="1">
    <source>
        <dbReference type="SAM" id="SignalP"/>
    </source>
</evidence>
<name>A0A915DIZ4_9BILA</name>
<sequence>MSAPVPEGCRLGFVTAIFSVLDSLFVSHATCAAISTGNKEEELYFVCPSRKNTTSRNKCVLSKLIGGTMERNGRYLCFNTG</sequence>
<reference evidence="3" key="1">
    <citation type="submission" date="2022-11" db="UniProtKB">
        <authorList>
            <consortium name="WormBaseParasite"/>
        </authorList>
    </citation>
    <scope>IDENTIFICATION</scope>
</reference>
<dbReference type="WBParaSite" id="jg19950">
    <property type="protein sequence ID" value="jg19950"/>
    <property type="gene ID" value="jg19950"/>
</dbReference>
<dbReference type="AlphaFoldDB" id="A0A915DIZ4"/>
<accession>A0A915DIZ4</accession>
<organism evidence="2 3">
    <name type="scientific">Ditylenchus dipsaci</name>
    <dbReference type="NCBI Taxonomy" id="166011"/>
    <lineage>
        <taxon>Eukaryota</taxon>
        <taxon>Metazoa</taxon>
        <taxon>Ecdysozoa</taxon>
        <taxon>Nematoda</taxon>
        <taxon>Chromadorea</taxon>
        <taxon>Rhabditida</taxon>
        <taxon>Tylenchina</taxon>
        <taxon>Tylenchomorpha</taxon>
        <taxon>Sphaerularioidea</taxon>
        <taxon>Anguinidae</taxon>
        <taxon>Anguininae</taxon>
        <taxon>Ditylenchus</taxon>
    </lineage>
</organism>
<feature type="chain" id="PRO_5037298908" evidence="1">
    <location>
        <begin position="33"/>
        <end position="81"/>
    </location>
</feature>
<keyword evidence="2" id="KW-1185">Reference proteome</keyword>
<dbReference type="Proteomes" id="UP000887574">
    <property type="component" value="Unplaced"/>
</dbReference>
<proteinExistence type="predicted"/>